<dbReference type="InterPro" id="IPR044736">
    <property type="entry name" value="Gid1/RanBPM/SPLA_SPRY"/>
</dbReference>
<dbReference type="PANTHER" id="PTHR24198">
    <property type="entry name" value="ANKYRIN REPEAT AND PROTEIN KINASE DOMAIN-CONTAINING PROTEIN"/>
    <property type="match status" value="1"/>
</dbReference>
<dbReference type="SUPFAM" id="SSF52540">
    <property type="entry name" value="P-loop containing nucleoside triphosphate hydrolases"/>
    <property type="match status" value="1"/>
</dbReference>
<organism evidence="6 7">
    <name type="scientific">Cladonia borealis</name>
    <dbReference type="NCBI Taxonomy" id="184061"/>
    <lineage>
        <taxon>Eukaryota</taxon>
        <taxon>Fungi</taxon>
        <taxon>Dikarya</taxon>
        <taxon>Ascomycota</taxon>
        <taxon>Pezizomycotina</taxon>
        <taxon>Lecanoromycetes</taxon>
        <taxon>OSLEUM clade</taxon>
        <taxon>Lecanoromycetidae</taxon>
        <taxon>Lecanorales</taxon>
        <taxon>Lecanorineae</taxon>
        <taxon>Cladoniaceae</taxon>
        <taxon>Cladonia</taxon>
    </lineage>
</organism>
<dbReference type="Proteomes" id="UP001166286">
    <property type="component" value="Unassembled WGS sequence"/>
</dbReference>
<name>A0AA39R369_9LECA</name>
<dbReference type="InterPro" id="IPR013320">
    <property type="entry name" value="ConA-like_dom_sf"/>
</dbReference>
<dbReference type="CDD" id="cd12885">
    <property type="entry name" value="SPRY_RanBP_like"/>
    <property type="match status" value="1"/>
</dbReference>
<protein>
    <recommendedName>
        <fullName evidence="5">B30.2/SPRY domain-containing protein</fullName>
    </recommendedName>
</protein>
<evidence type="ECO:0000259" key="5">
    <source>
        <dbReference type="PROSITE" id="PS50188"/>
    </source>
</evidence>
<evidence type="ECO:0000256" key="2">
    <source>
        <dbReference type="ARBA" id="ARBA00023043"/>
    </source>
</evidence>
<dbReference type="Gene3D" id="2.60.120.920">
    <property type="match status" value="1"/>
</dbReference>
<dbReference type="Pfam" id="PF24883">
    <property type="entry name" value="NPHP3_N"/>
    <property type="match status" value="1"/>
</dbReference>
<evidence type="ECO:0000313" key="7">
    <source>
        <dbReference type="Proteomes" id="UP001166286"/>
    </source>
</evidence>
<dbReference type="EMBL" id="JAFEKC020000009">
    <property type="protein sequence ID" value="KAK0512601.1"/>
    <property type="molecule type" value="Genomic_DNA"/>
</dbReference>
<dbReference type="SUPFAM" id="SSF48403">
    <property type="entry name" value="Ankyrin repeat"/>
    <property type="match status" value="2"/>
</dbReference>
<feature type="domain" description="B30.2/SPRY" evidence="5">
    <location>
        <begin position="1474"/>
        <end position="1673"/>
    </location>
</feature>
<dbReference type="Pfam" id="PF00622">
    <property type="entry name" value="SPRY"/>
    <property type="match status" value="1"/>
</dbReference>
<dbReference type="PROSITE" id="PS50088">
    <property type="entry name" value="ANK_REPEAT"/>
    <property type="match status" value="5"/>
</dbReference>
<feature type="repeat" description="ANK" evidence="3">
    <location>
        <begin position="1364"/>
        <end position="1396"/>
    </location>
</feature>
<dbReference type="SUPFAM" id="SSF49899">
    <property type="entry name" value="Concanavalin A-like lectins/glucanases"/>
    <property type="match status" value="1"/>
</dbReference>
<evidence type="ECO:0000256" key="3">
    <source>
        <dbReference type="PROSITE-ProRule" id="PRU00023"/>
    </source>
</evidence>
<dbReference type="InterPro" id="IPR043136">
    <property type="entry name" value="B30.2/SPRY_sf"/>
</dbReference>
<reference evidence="6" key="1">
    <citation type="submission" date="2023-03" db="EMBL/GenBank/DDBJ databases">
        <title>Complete genome of Cladonia borealis.</title>
        <authorList>
            <person name="Park H."/>
        </authorList>
    </citation>
    <scope>NUCLEOTIDE SEQUENCE</scope>
    <source>
        <strain evidence="6">ANT050790</strain>
    </source>
</reference>
<dbReference type="InterPro" id="IPR056884">
    <property type="entry name" value="NPHP3-like_N"/>
</dbReference>
<keyword evidence="1" id="KW-0677">Repeat</keyword>
<comment type="caution">
    <text evidence="6">The sequence shown here is derived from an EMBL/GenBank/DDBJ whole genome shotgun (WGS) entry which is preliminary data.</text>
</comment>
<evidence type="ECO:0000256" key="4">
    <source>
        <dbReference type="SAM" id="MobiDB-lite"/>
    </source>
</evidence>
<dbReference type="Gene3D" id="1.25.40.20">
    <property type="entry name" value="Ankyrin repeat-containing domain"/>
    <property type="match status" value="3"/>
</dbReference>
<dbReference type="InterPro" id="IPR027417">
    <property type="entry name" value="P-loop_NTPase"/>
</dbReference>
<feature type="repeat" description="ANK" evidence="3">
    <location>
        <begin position="1467"/>
        <end position="1499"/>
    </location>
</feature>
<keyword evidence="7" id="KW-1185">Reference proteome</keyword>
<accession>A0AA39R369</accession>
<dbReference type="InterPro" id="IPR036770">
    <property type="entry name" value="Ankyrin_rpt-contain_sf"/>
</dbReference>
<gene>
    <name evidence="6" type="ORF">JMJ35_004618</name>
</gene>
<evidence type="ECO:0000313" key="6">
    <source>
        <dbReference type="EMBL" id="KAK0512601.1"/>
    </source>
</evidence>
<dbReference type="InterPro" id="IPR002110">
    <property type="entry name" value="Ankyrin_rpt"/>
</dbReference>
<feature type="compositionally biased region" description="Acidic residues" evidence="4">
    <location>
        <begin position="952"/>
        <end position="963"/>
    </location>
</feature>
<sequence length="1721" mass="188943">MDSMLSSTFSGALSLRESSTAVDPSGLIASSAVEATTDRGGSSMKQFSKAEMEFEARNWRAARDVFQNKRGHKDKKAMADFLTQHESPQQAKASCIEASNRASKQYAPGLGGVLSKMEAFMNVGDVAMKTAPESVGLAWMGIRLCMHSVEDDFATFNLFCGAASDIIGILISCRVYGKMYGGDRGQKGLQDFQELHQKVVDYIPGIYTEILEFSYQMSKQMGRNLSSRLLRGLLSSAANKFKPMIDGIKASEKTMSEFARKATEQLSIHYAELGLKNQQVMMANLAVIQDALNSNLETQKIFADQIKQLEEERKNLKKKTPLDKAKEKFEENEKKLRPTDSSEIAFERSKRRKEEGTCEWIFELEEYKLWRTSSENGIIWVSGVGGMGKSILLSNVIDRLQNEMKDSPDCSLQYVICSAGDDATRLVARIKDQLLHQLYKLSLSQESPDILEKANEFVIKFLESSEAKGGSQQKKSVATSFENVYPSLATLLDKNIYLIIDALDECTDRKESGFLKTLQNMLSLPDPPGFRFHIFICSRPEPDVVVDLTDKPVIKVEDHNAPDLEHAANSKLDSLPGLSPTERTLACEAIVKKAKGLFRCVDPAIEFLKKPLQRPLEKALERLPDGLDNSYQQILRQTDPEYLELLKTALHWSILGERKPTIAEIMDDYSRAYAQDEGSDVNPYDELEDPKLPDEAKRLIPDQIRGAGSSTFLEVSGNKVTTRHTTVTDFFKRTTPSTDQPGDHCEDDLCPSCKVRAINDQSWTLTDKAGHLRMAITIFRHLNSPLYRKRYLPEDPAAENSAEAIPNKDDTDGPATQGSNESPLAANTTDGAQEAATSMTGASTEISGSAESEPPEQQAKVPLSDTDGVLVEESTNNDDGNATTGDVKNSDKPAKPATDGDELEPAAAQQEPLTDDEDKSEDEGNSDSSSNAGAPADGDQLEPAAAQQEPLTDNEDESEDEGNSDSSSNAGAPAEGVEVVRPVRYELTYWPDHLQAAEKLWTRDERSTNSDWKELWAHVLKFLCDSPRAFMTWQRHYMGLEDDFFDDDLVVDLNPLQVAASYGLTGLCEILIERGYSAKAELADGRSTLYFAAEHSIELLRLLLVNGASPNSEKGVTNPFQKLLWSNPNIEGVKLMLEFKGDCKATDDVGYTVIHWFSLSGCDAKCNVEILRLLLANGGEINAIDKWGETGLHKLLWQDPLPLDLLHEFIKSGAEVNLSDKESQQPLYEVCSKGSVEGTRILLEHGADIDHADINGITALHAAAGAGHLEPVKLLVERQASLIKSDKHLRTAFFSACAGNQLETARFLLTAAHDQGHHDSICQAMDDGRTPFSKACGRGHLEIVKMLLAHSDANIDVNAIEGAPKRTALHWAACNARVEVVLFLLQSGADATIKDAYGKTALNLGGLSWSKTKALSREPMILALIERDEHTAAQDTDLMAIAAIRNSAKVIEKLLDAKAHPSKQDEHGWTPLQLAKQYGSTDAATILAKRGAVVGARPSKWVTESEKILVSEDGGELEFIGEASEAETHTILANHPIPAGIERFYFEVEIKPDRGRDTDLYNAIGFATRPAQLESMPGLYNPIAPSWAFHGDDGRIFANSNKSLRNYAEPYGKCATIGCGIIYQNGIDGHVFYTRDGEPLGVAFDKNVRGRLYPAVGMSEPAVIAANWGDDGAGRPFLWAPANKGSFDLEAVRAKNAVEEPVTKVVPTKIELGPAVTLVNA</sequence>
<dbReference type="InterPro" id="IPR003877">
    <property type="entry name" value="SPRY_dom"/>
</dbReference>
<dbReference type="Pfam" id="PF12796">
    <property type="entry name" value="Ank_2"/>
    <property type="match status" value="2"/>
</dbReference>
<dbReference type="InterPro" id="IPR001870">
    <property type="entry name" value="B30.2/SPRY"/>
</dbReference>
<feature type="repeat" description="ANK" evidence="3">
    <location>
        <begin position="1327"/>
        <end position="1348"/>
    </location>
</feature>
<feature type="repeat" description="ANK" evidence="3">
    <location>
        <begin position="1255"/>
        <end position="1287"/>
    </location>
</feature>
<feature type="repeat" description="ANK" evidence="3">
    <location>
        <begin position="1222"/>
        <end position="1254"/>
    </location>
</feature>
<dbReference type="PROSITE" id="PS50188">
    <property type="entry name" value="B302_SPRY"/>
    <property type="match status" value="1"/>
</dbReference>
<evidence type="ECO:0000256" key="1">
    <source>
        <dbReference type="ARBA" id="ARBA00022737"/>
    </source>
</evidence>
<feature type="compositionally biased region" description="Polar residues" evidence="4">
    <location>
        <begin position="814"/>
        <end position="850"/>
    </location>
</feature>
<dbReference type="PANTHER" id="PTHR24198:SF165">
    <property type="entry name" value="ANKYRIN REPEAT-CONTAINING PROTEIN-RELATED"/>
    <property type="match status" value="1"/>
</dbReference>
<feature type="compositionally biased region" description="Acidic residues" evidence="4">
    <location>
        <begin position="913"/>
        <end position="925"/>
    </location>
</feature>
<feature type="compositionally biased region" description="Low complexity" evidence="4">
    <location>
        <begin position="926"/>
        <end position="938"/>
    </location>
</feature>
<proteinExistence type="predicted"/>
<keyword evidence="2 3" id="KW-0040">ANK repeat</keyword>
<dbReference type="SMART" id="SM00449">
    <property type="entry name" value="SPRY"/>
    <property type="match status" value="1"/>
</dbReference>
<dbReference type="PROSITE" id="PS50297">
    <property type="entry name" value="ANK_REP_REGION"/>
    <property type="match status" value="4"/>
</dbReference>
<dbReference type="Gene3D" id="3.40.50.300">
    <property type="entry name" value="P-loop containing nucleotide triphosphate hydrolases"/>
    <property type="match status" value="1"/>
</dbReference>
<feature type="compositionally biased region" description="Polar residues" evidence="4">
    <location>
        <begin position="873"/>
        <end position="887"/>
    </location>
</feature>
<feature type="region of interest" description="Disordered" evidence="4">
    <location>
        <begin position="798"/>
        <end position="977"/>
    </location>
</feature>
<dbReference type="SMART" id="SM00248">
    <property type="entry name" value="ANK"/>
    <property type="match status" value="11"/>
</dbReference>